<name>A0A6G1CVM9_9ORYZ</name>
<sequence>MSGRHQGRRPTPPPAPSSPPPLPCALSQAASTPPPTSLLAGSDQGEAGSRLRCLSHPSLPLLSGHRLHPTYGAPRRGGEELHQERAPSRRRGRRHTVTFLLSLLPIATDRG</sequence>
<accession>A0A6G1CVM9</accession>
<proteinExistence type="predicted"/>
<feature type="compositionally biased region" description="Low complexity" evidence="1">
    <location>
        <begin position="50"/>
        <end position="64"/>
    </location>
</feature>
<gene>
    <name evidence="2" type="ORF">E2562_032543</name>
</gene>
<protein>
    <submittedName>
        <fullName evidence="2">Uncharacterized protein</fullName>
    </submittedName>
</protein>
<evidence type="ECO:0000313" key="2">
    <source>
        <dbReference type="EMBL" id="KAF0904161.1"/>
    </source>
</evidence>
<dbReference type="AlphaFoldDB" id="A0A6G1CVM9"/>
<feature type="compositionally biased region" description="Basic and acidic residues" evidence="1">
    <location>
        <begin position="76"/>
        <end position="87"/>
    </location>
</feature>
<feature type="compositionally biased region" description="Pro residues" evidence="1">
    <location>
        <begin position="10"/>
        <end position="23"/>
    </location>
</feature>
<dbReference type="EMBL" id="SPHZ02000008">
    <property type="protein sequence ID" value="KAF0904161.1"/>
    <property type="molecule type" value="Genomic_DNA"/>
</dbReference>
<dbReference type="Proteomes" id="UP000479710">
    <property type="component" value="Unassembled WGS sequence"/>
</dbReference>
<reference evidence="2 3" key="1">
    <citation type="submission" date="2019-11" db="EMBL/GenBank/DDBJ databases">
        <title>Whole genome sequence of Oryza granulata.</title>
        <authorList>
            <person name="Li W."/>
        </authorList>
    </citation>
    <scope>NUCLEOTIDE SEQUENCE [LARGE SCALE GENOMIC DNA]</scope>
    <source>
        <strain evidence="3">cv. Menghai</strain>
        <tissue evidence="2">Leaf</tissue>
    </source>
</reference>
<feature type="region of interest" description="Disordered" evidence="1">
    <location>
        <begin position="1"/>
        <end position="94"/>
    </location>
</feature>
<organism evidence="2 3">
    <name type="scientific">Oryza meyeriana var. granulata</name>
    <dbReference type="NCBI Taxonomy" id="110450"/>
    <lineage>
        <taxon>Eukaryota</taxon>
        <taxon>Viridiplantae</taxon>
        <taxon>Streptophyta</taxon>
        <taxon>Embryophyta</taxon>
        <taxon>Tracheophyta</taxon>
        <taxon>Spermatophyta</taxon>
        <taxon>Magnoliopsida</taxon>
        <taxon>Liliopsida</taxon>
        <taxon>Poales</taxon>
        <taxon>Poaceae</taxon>
        <taxon>BOP clade</taxon>
        <taxon>Oryzoideae</taxon>
        <taxon>Oryzeae</taxon>
        <taxon>Oryzinae</taxon>
        <taxon>Oryza</taxon>
        <taxon>Oryza meyeriana</taxon>
    </lineage>
</organism>
<evidence type="ECO:0000313" key="3">
    <source>
        <dbReference type="Proteomes" id="UP000479710"/>
    </source>
</evidence>
<comment type="caution">
    <text evidence="2">The sequence shown here is derived from an EMBL/GenBank/DDBJ whole genome shotgun (WGS) entry which is preliminary data.</text>
</comment>
<evidence type="ECO:0000256" key="1">
    <source>
        <dbReference type="SAM" id="MobiDB-lite"/>
    </source>
</evidence>
<keyword evidence="3" id="KW-1185">Reference proteome</keyword>